<keyword evidence="6" id="KW-0443">Lipid metabolism</keyword>
<dbReference type="Pfam" id="PF01488">
    <property type="entry name" value="Shikimate_DH"/>
    <property type="match status" value="1"/>
</dbReference>
<evidence type="ECO:0000256" key="6">
    <source>
        <dbReference type="ARBA" id="ARBA00023098"/>
    </source>
</evidence>
<dbReference type="Gene3D" id="3.40.50.720">
    <property type="entry name" value="NAD(P)-binding Rossmann-like Domain"/>
    <property type="match status" value="1"/>
</dbReference>
<dbReference type="InterPro" id="IPR036291">
    <property type="entry name" value="NAD(P)-bd_dom_sf"/>
</dbReference>
<comment type="caution">
    <text evidence="12">The sequence shown here is derived from an EMBL/GenBank/DDBJ whole genome shotgun (WGS) entry which is preliminary data.</text>
</comment>
<keyword evidence="3" id="KW-0808">Transferase</keyword>
<keyword evidence="1" id="KW-1003">Cell membrane</keyword>
<evidence type="ECO:0000313" key="13">
    <source>
        <dbReference type="Proteomes" id="UP000632154"/>
    </source>
</evidence>
<keyword evidence="2" id="KW-0444">Lipid biosynthesis</keyword>
<reference evidence="13" key="1">
    <citation type="journal article" date="2019" name="Int. J. Syst. Evol. Microbiol.">
        <title>The Global Catalogue of Microorganisms (GCM) 10K type strain sequencing project: providing services to taxonomists for standard genome sequencing and annotation.</title>
        <authorList>
            <consortium name="The Broad Institute Genomics Platform"/>
            <consortium name="The Broad Institute Genome Sequencing Center for Infectious Disease"/>
            <person name="Wu L."/>
            <person name="Ma J."/>
        </authorList>
    </citation>
    <scope>NUCLEOTIDE SEQUENCE [LARGE SCALE GENOMIC DNA]</scope>
    <source>
        <strain evidence="13">CGMCC 1.18439</strain>
    </source>
</reference>
<evidence type="ECO:0000259" key="11">
    <source>
        <dbReference type="Pfam" id="PF01488"/>
    </source>
</evidence>
<keyword evidence="13" id="KW-1185">Reference proteome</keyword>
<evidence type="ECO:0000256" key="10">
    <source>
        <dbReference type="SAM" id="Phobius"/>
    </source>
</evidence>
<evidence type="ECO:0000256" key="4">
    <source>
        <dbReference type="ARBA" id="ARBA00022692"/>
    </source>
</evidence>
<keyword evidence="9" id="KW-1208">Phospholipid metabolism</keyword>
<evidence type="ECO:0000256" key="9">
    <source>
        <dbReference type="ARBA" id="ARBA00023264"/>
    </source>
</evidence>
<gene>
    <name evidence="12" type="ORF">GCM10017783_15000</name>
</gene>
<dbReference type="SMART" id="SM01207">
    <property type="entry name" value="G3P_acyltransf"/>
    <property type="match status" value="1"/>
</dbReference>
<evidence type="ECO:0000256" key="1">
    <source>
        <dbReference type="ARBA" id="ARBA00022475"/>
    </source>
</evidence>
<organism evidence="12 13">
    <name type="scientific">Deinococcus piscis</name>
    <dbReference type="NCBI Taxonomy" id="394230"/>
    <lineage>
        <taxon>Bacteria</taxon>
        <taxon>Thermotogati</taxon>
        <taxon>Deinococcota</taxon>
        <taxon>Deinococci</taxon>
        <taxon>Deinococcales</taxon>
        <taxon>Deinococcaceae</taxon>
        <taxon>Deinococcus</taxon>
    </lineage>
</organism>
<dbReference type="PANTHER" id="PTHR30309:SF0">
    <property type="entry name" value="GLYCEROL-3-PHOSPHATE ACYLTRANSFERASE-RELATED"/>
    <property type="match status" value="1"/>
</dbReference>
<keyword evidence="5 10" id="KW-1133">Transmembrane helix</keyword>
<evidence type="ECO:0000313" key="12">
    <source>
        <dbReference type="EMBL" id="GHG03553.1"/>
    </source>
</evidence>
<evidence type="ECO:0000256" key="5">
    <source>
        <dbReference type="ARBA" id="ARBA00022989"/>
    </source>
</evidence>
<sequence>MPPRATLPLMLRTLTRLAVPAAAFVIGSLPLGHLLLARRRKDTRLHSAHNLGVENVWRELGPELALGTAGLDAAKGAAAVALAPTPASALAAGVAAYLGHLNPPAALYRDLSPEYGLPRGRGNLVLLGVFAALSRQGYGARALLPLGVYAAALAGTRYASAATLAGLGAFALSLRDRPAREQALAYVLLLSAAWRFKENIGRILDDTEPKVGQSVPLAGKRDDQVVTAFMIHPLRISDLWTSSARFAWMQPLYEAGLISDDFVKSVTARFRPMKVGELRGIQTEQGKEIHCYLLSAPLLPDQFRDDPELATRKAIEGARLAQELGAEVFGLGAFWSVVGNKGQDVQDAVPELTITNGGAYTSGTIKAAIPGILEHFAAQGRDLRHATAAVVGANGVVAFGIARTIAPQVGKVIMVGRNLERLERSAQTLRRANPETEIVTTTSYDTLREAELIFTATSDPDPVIFAQHVREGAWIFDEGRPADVDESVRDVPGVRVIPGGVVLPPGQMTSRIDLQFGEGAVPACLAETLIIAATGEHGRKSLGGSTKTENVNFFVDKAQELGFTVLD</sequence>
<evidence type="ECO:0000256" key="2">
    <source>
        <dbReference type="ARBA" id="ARBA00022516"/>
    </source>
</evidence>
<proteinExistence type="predicted"/>
<dbReference type="InterPro" id="IPR006151">
    <property type="entry name" value="Shikm_DH/Glu-tRNA_Rdtase"/>
</dbReference>
<evidence type="ECO:0000256" key="7">
    <source>
        <dbReference type="ARBA" id="ARBA00023136"/>
    </source>
</evidence>
<keyword evidence="8" id="KW-0594">Phospholipid biosynthesis</keyword>
<accession>A0ABQ3K579</accession>
<dbReference type="EMBL" id="BNAL01000017">
    <property type="protein sequence ID" value="GHG03553.1"/>
    <property type="molecule type" value="Genomic_DNA"/>
</dbReference>
<dbReference type="Proteomes" id="UP000632154">
    <property type="component" value="Unassembled WGS sequence"/>
</dbReference>
<evidence type="ECO:0000256" key="3">
    <source>
        <dbReference type="ARBA" id="ARBA00022679"/>
    </source>
</evidence>
<feature type="transmembrane region" description="Helical" evidence="10">
    <location>
        <begin position="17"/>
        <end position="37"/>
    </location>
</feature>
<keyword evidence="7 10" id="KW-0472">Membrane</keyword>
<dbReference type="Pfam" id="PF02660">
    <property type="entry name" value="G3P_acyltransf"/>
    <property type="match status" value="1"/>
</dbReference>
<protein>
    <recommendedName>
        <fullName evidence="11">Quinate/shikimate 5-dehydrogenase/glutamyl-tRNA reductase domain-containing protein</fullName>
    </recommendedName>
</protein>
<dbReference type="InterPro" id="IPR003811">
    <property type="entry name" value="G3P_acylTferase_PlsY"/>
</dbReference>
<name>A0ABQ3K579_9DEIO</name>
<keyword evidence="4 10" id="KW-0812">Transmembrane</keyword>
<evidence type="ECO:0000256" key="8">
    <source>
        <dbReference type="ARBA" id="ARBA00023209"/>
    </source>
</evidence>
<dbReference type="SUPFAM" id="SSF51735">
    <property type="entry name" value="NAD(P)-binding Rossmann-fold domains"/>
    <property type="match status" value="1"/>
</dbReference>
<dbReference type="PANTHER" id="PTHR30309">
    <property type="entry name" value="INNER MEMBRANE PROTEIN YGIH"/>
    <property type="match status" value="1"/>
</dbReference>
<feature type="domain" description="Quinate/shikimate 5-dehydrogenase/glutamyl-tRNA reductase" evidence="11">
    <location>
        <begin position="382"/>
        <end position="497"/>
    </location>
</feature>